<proteinExistence type="predicted"/>
<evidence type="ECO:0000313" key="1">
    <source>
        <dbReference type="EMBL" id="PXX01534.1"/>
    </source>
</evidence>
<organism evidence="1 2">
    <name type="scientific">Mycolicibacterium moriokaense</name>
    <dbReference type="NCBI Taxonomy" id="39691"/>
    <lineage>
        <taxon>Bacteria</taxon>
        <taxon>Bacillati</taxon>
        <taxon>Actinomycetota</taxon>
        <taxon>Actinomycetes</taxon>
        <taxon>Mycobacteriales</taxon>
        <taxon>Mycobacteriaceae</taxon>
        <taxon>Mycolicibacterium</taxon>
    </lineage>
</organism>
<reference evidence="1 2" key="2">
    <citation type="submission" date="2018-06" db="EMBL/GenBank/DDBJ databases">
        <title>Sequencing of bacterial isolates from soil warming experiment in Harvard Forest, Massachusetts, USA.</title>
        <authorList>
            <person name="Deangelis K.PhD."/>
        </authorList>
    </citation>
    <scope>NUCLEOTIDE SEQUENCE [LARGE SCALE GENOMIC DNA]</scope>
    <source>
        <strain evidence="1 2">GAS496</strain>
    </source>
</reference>
<dbReference type="Gene3D" id="3.40.50.2020">
    <property type="match status" value="1"/>
</dbReference>
<protein>
    <recommendedName>
        <fullName evidence="3">Amidophosphoribosyltransferase</fullName>
    </recommendedName>
</protein>
<dbReference type="EMBL" id="QJJU01000028">
    <property type="protein sequence ID" value="PXX01534.1"/>
    <property type="molecule type" value="Genomic_DNA"/>
</dbReference>
<name>A0A318HJJ7_9MYCO</name>
<comment type="caution">
    <text evidence="1">The sequence shown here is derived from an EMBL/GenBank/DDBJ whole genome shotgun (WGS) entry which is preliminary data.</text>
</comment>
<dbReference type="SUPFAM" id="SSF53271">
    <property type="entry name" value="PRTase-like"/>
    <property type="match status" value="1"/>
</dbReference>
<accession>A0A318HJJ7</accession>
<evidence type="ECO:0000313" key="2">
    <source>
        <dbReference type="Proteomes" id="UP000247781"/>
    </source>
</evidence>
<gene>
    <name evidence="1" type="ORF">C8E89_12820</name>
</gene>
<evidence type="ECO:0008006" key="3">
    <source>
        <dbReference type="Google" id="ProtNLM"/>
    </source>
</evidence>
<dbReference type="RefSeq" id="WP_110319433.1">
    <property type="nucleotide sequence ID" value="NZ_QJJU01000028.1"/>
</dbReference>
<sequence length="248" mass="26808">MSIPASKRVPSEPAPGLRVLRNVVRRPGRTCGVCATPVNGYGLCWPCRDRRCIEGLADLVVPLAYAVDGTESAAGLRNFKNHPRQCERERCGSIVREALRLGTSLHEQCVGVAVGQPVSARVVIPSLTSRLGVHPMTSIAESLGLMSDVALRPALDARCDRVVDPEKFTIHGAVKGRHVLVIDDVWTTGSNAQSAALSIRRAGAAAVSIMVIARWLSPHHPLTAKFIRERLQQHYDPLVCPVTGDHCP</sequence>
<dbReference type="InterPro" id="IPR000836">
    <property type="entry name" value="PRTase_dom"/>
</dbReference>
<dbReference type="OrthoDB" id="3403421at2"/>
<keyword evidence="2" id="KW-1185">Reference proteome</keyword>
<dbReference type="InterPro" id="IPR029057">
    <property type="entry name" value="PRTase-like"/>
</dbReference>
<dbReference type="CDD" id="cd06223">
    <property type="entry name" value="PRTases_typeI"/>
    <property type="match status" value="1"/>
</dbReference>
<dbReference type="Proteomes" id="UP000247781">
    <property type="component" value="Unassembled WGS sequence"/>
</dbReference>
<reference evidence="2" key="1">
    <citation type="submission" date="2018-05" db="EMBL/GenBank/DDBJ databases">
        <authorList>
            <person name="Deangelis K."/>
            <person name="Huntemann M."/>
            <person name="Clum A."/>
            <person name="Pillay M."/>
            <person name="Palaniappan K."/>
            <person name="Varghese N."/>
            <person name="Mikhailova N."/>
            <person name="Stamatis D."/>
            <person name="Reddy T."/>
            <person name="Daum C."/>
            <person name="Shapiro N."/>
            <person name="Ivanova N."/>
            <person name="Kyrpides N."/>
            <person name="Woyke T."/>
        </authorList>
    </citation>
    <scope>NUCLEOTIDE SEQUENCE [LARGE SCALE GENOMIC DNA]</scope>
    <source>
        <strain evidence="2">GAS496</strain>
    </source>
</reference>
<dbReference type="AlphaFoldDB" id="A0A318HJJ7"/>